<dbReference type="EMBL" id="CM001219">
    <property type="protein sequence ID" value="AES68976.1"/>
    <property type="molecule type" value="Genomic_DNA"/>
</dbReference>
<accession>G7IZ02</accession>
<proteinExistence type="predicted"/>
<protein>
    <submittedName>
        <fullName evidence="2 3">Uncharacterized protein</fullName>
    </submittedName>
</protein>
<keyword evidence="4" id="KW-1185">Reference proteome</keyword>
<dbReference type="HOGENOM" id="CLU_2593362_0_0_1"/>
<feature type="region of interest" description="Disordered" evidence="1">
    <location>
        <begin position="1"/>
        <end position="48"/>
    </location>
</feature>
<evidence type="ECO:0000313" key="2">
    <source>
        <dbReference type="EMBL" id="AES68976.1"/>
    </source>
</evidence>
<dbReference type="PaxDb" id="3880-AES68976"/>
<reference evidence="3" key="3">
    <citation type="submission" date="2015-04" db="UniProtKB">
        <authorList>
            <consortium name="EnsemblPlants"/>
        </authorList>
    </citation>
    <scope>IDENTIFICATION</scope>
    <source>
        <strain evidence="3">cv. Jemalong A17</strain>
    </source>
</reference>
<dbReference type="EnsemblPlants" id="AES68976">
    <property type="protein sequence ID" value="AES68976"/>
    <property type="gene ID" value="MTR_3g019920"/>
</dbReference>
<name>G7IZ02_MEDTR</name>
<reference evidence="2 4" key="2">
    <citation type="journal article" date="2014" name="BMC Genomics">
        <title>An improved genome release (version Mt4.0) for the model legume Medicago truncatula.</title>
        <authorList>
            <person name="Tang H."/>
            <person name="Krishnakumar V."/>
            <person name="Bidwell S."/>
            <person name="Rosen B."/>
            <person name="Chan A."/>
            <person name="Zhou S."/>
            <person name="Gentzbittel L."/>
            <person name="Childs K.L."/>
            <person name="Yandell M."/>
            <person name="Gundlach H."/>
            <person name="Mayer K.F."/>
            <person name="Schwartz D.C."/>
            <person name="Town C.D."/>
        </authorList>
    </citation>
    <scope>GENOME REANNOTATION</scope>
    <source>
        <strain evidence="3 4">cv. Jemalong A17</strain>
    </source>
</reference>
<sequence length="80" mass="8681">MAHSSFIQSLPFHYRPPDSRRVERSMSTARNRHMSMMSSESSSGYSSSAASVSAAGFSGSAPFLQRFRVSLGFLAVGTML</sequence>
<dbReference type="Proteomes" id="UP000002051">
    <property type="component" value="Chromosome 3"/>
</dbReference>
<dbReference type="AlphaFoldDB" id="G7IZ02"/>
<feature type="compositionally biased region" description="Basic and acidic residues" evidence="1">
    <location>
        <begin position="15"/>
        <end position="24"/>
    </location>
</feature>
<gene>
    <name evidence="2" type="ordered locus">MTR_3g019920</name>
</gene>
<reference evidence="2 4" key="1">
    <citation type="journal article" date="2011" name="Nature">
        <title>The Medicago genome provides insight into the evolution of rhizobial symbioses.</title>
        <authorList>
            <person name="Young N.D."/>
            <person name="Debelle F."/>
            <person name="Oldroyd G.E."/>
            <person name="Geurts R."/>
            <person name="Cannon S.B."/>
            <person name="Udvardi M.K."/>
            <person name="Benedito V.A."/>
            <person name="Mayer K.F."/>
            <person name="Gouzy J."/>
            <person name="Schoof H."/>
            <person name="Van de Peer Y."/>
            <person name="Proost S."/>
            <person name="Cook D.R."/>
            <person name="Meyers B.C."/>
            <person name="Spannagl M."/>
            <person name="Cheung F."/>
            <person name="De Mita S."/>
            <person name="Krishnakumar V."/>
            <person name="Gundlach H."/>
            <person name="Zhou S."/>
            <person name="Mudge J."/>
            <person name="Bharti A.K."/>
            <person name="Murray J.D."/>
            <person name="Naoumkina M.A."/>
            <person name="Rosen B."/>
            <person name="Silverstein K.A."/>
            <person name="Tang H."/>
            <person name="Rombauts S."/>
            <person name="Zhao P.X."/>
            <person name="Zhou P."/>
            <person name="Barbe V."/>
            <person name="Bardou P."/>
            <person name="Bechner M."/>
            <person name="Bellec A."/>
            <person name="Berger A."/>
            <person name="Berges H."/>
            <person name="Bidwell S."/>
            <person name="Bisseling T."/>
            <person name="Choisne N."/>
            <person name="Couloux A."/>
            <person name="Denny R."/>
            <person name="Deshpande S."/>
            <person name="Dai X."/>
            <person name="Doyle J.J."/>
            <person name="Dudez A.M."/>
            <person name="Farmer A.D."/>
            <person name="Fouteau S."/>
            <person name="Franken C."/>
            <person name="Gibelin C."/>
            <person name="Gish J."/>
            <person name="Goldstein S."/>
            <person name="Gonzalez A.J."/>
            <person name="Green P.J."/>
            <person name="Hallab A."/>
            <person name="Hartog M."/>
            <person name="Hua A."/>
            <person name="Humphray S.J."/>
            <person name="Jeong D.H."/>
            <person name="Jing Y."/>
            <person name="Jocker A."/>
            <person name="Kenton S.M."/>
            <person name="Kim D.J."/>
            <person name="Klee K."/>
            <person name="Lai H."/>
            <person name="Lang C."/>
            <person name="Lin S."/>
            <person name="Macmil S.L."/>
            <person name="Magdelenat G."/>
            <person name="Matthews L."/>
            <person name="McCorrison J."/>
            <person name="Monaghan E.L."/>
            <person name="Mun J.H."/>
            <person name="Najar F.Z."/>
            <person name="Nicholson C."/>
            <person name="Noirot C."/>
            <person name="O'Bleness M."/>
            <person name="Paule C.R."/>
            <person name="Poulain J."/>
            <person name="Prion F."/>
            <person name="Qin B."/>
            <person name="Qu C."/>
            <person name="Retzel E.F."/>
            <person name="Riddle C."/>
            <person name="Sallet E."/>
            <person name="Samain S."/>
            <person name="Samson N."/>
            <person name="Sanders I."/>
            <person name="Saurat O."/>
            <person name="Scarpelli C."/>
            <person name="Schiex T."/>
            <person name="Segurens B."/>
            <person name="Severin A.J."/>
            <person name="Sherrier D.J."/>
            <person name="Shi R."/>
            <person name="Sims S."/>
            <person name="Singer S.R."/>
            <person name="Sinharoy S."/>
            <person name="Sterck L."/>
            <person name="Viollet A."/>
            <person name="Wang B.B."/>
            <person name="Wang K."/>
            <person name="Wang M."/>
            <person name="Wang X."/>
            <person name="Warfsmann J."/>
            <person name="Weissenbach J."/>
            <person name="White D.D."/>
            <person name="White J.D."/>
            <person name="Wiley G.B."/>
            <person name="Wincker P."/>
            <person name="Xing Y."/>
            <person name="Yang L."/>
            <person name="Yao Z."/>
            <person name="Ying F."/>
            <person name="Zhai J."/>
            <person name="Zhou L."/>
            <person name="Zuber A."/>
            <person name="Denarie J."/>
            <person name="Dixon R.A."/>
            <person name="May G.D."/>
            <person name="Schwartz D.C."/>
            <person name="Rogers J."/>
            <person name="Quetier F."/>
            <person name="Town C.D."/>
            <person name="Roe B.A."/>
        </authorList>
    </citation>
    <scope>NUCLEOTIDE SEQUENCE [LARGE SCALE GENOMIC DNA]</scope>
    <source>
        <strain evidence="2">A17</strain>
        <strain evidence="3 4">cv. Jemalong A17</strain>
    </source>
</reference>
<evidence type="ECO:0000313" key="3">
    <source>
        <dbReference type="EnsemblPlants" id="AES68976"/>
    </source>
</evidence>
<evidence type="ECO:0000313" key="4">
    <source>
        <dbReference type="Proteomes" id="UP000002051"/>
    </source>
</evidence>
<organism evidence="2 4">
    <name type="scientific">Medicago truncatula</name>
    <name type="common">Barrel medic</name>
    <name type="synonym">Medicago tribuloides</name>
    <dbReference type="NCBI Taxonomy" id="3880"/>
    <lineage>
        <taxon>Eukaryota</taxon>
        <taxon>Viridiplantae</taxon>
        <taxon>Streptophyta</taxon>
        <taxon>Embryophyta</taxon>
        <taxon>Tracheophyta</taxon>
        <taxon>Spermatophyta</taxon>
        <taxon>Magnoliopsida</taxon>
        <taxon>eudicotyledons</taxon>
        <taxon>Gunneridae</taxon>
        <taxon>Pentapetalae</taxon>
        <taxon>rosids</taxon>
        <taxon>fabids</taxon>
        <taxon>Fabales</taxon>
        <taxon>Fabaceae</taxon>
        <taxon>Papilionoideae</taxon>
        <taxon>50 kb inversion clade</taxon>
        <taxon>NPAAA clade</taxon>
        <taxon>Hologalegina</taxon>
        <taxon>IRL clade</taxon>
        <taxon>Trifolieae</taxon>
        <taxon>Medicago</taxon>
    </lineage>
</organism>
<evidence type="ECO:0000256" key="1">
    <source>
        <dbReference type="SAM" id="MobiDB-lite"/>
    </source>
</evidence>
<feature type="compositionally biased region" description="Low complexity" evidence="1">
    <location>
        <begin position="34"/>
        <end position="48"/>
    </location>
</feature>